<evidence type="ECO:0000313" key="1">
    <source>
        <dbReference type="EMBL" id="RWY57298.1"/>
    </source>
</evidence>
<dbReference type="PROSITE" id="PS51257">
    <property type="entry name" value="PROKAR_LIPOPROTEIN"/>
    <property type="match status" value="1"/>
</dbReference>
<gene>
    <name evidence="1" type="ORF">EPL05_01840</name>
</gene>
<dbReference type="RefSeq" id="WP_128531804.1">
    <property type="nucleotide sequence ID" value="NZ_SBIW01000001.1"/>
</dbReference>
<dbReference type="Proteomes" id="UP000286701">
    <property type="component" value="Unassembled WGS sequence"/>
</dbReference>
<comment type="caution">
    <text evidence="1">The sequence shown here is derived from an EMBL/GenBank/DDBJ whole genome shotgun (WGS) entry which is preliminary data.</text>
</comment>
<evidence type="ECO:0000313" key="2">
    <source>
        <dbReference type="Proteomes" id="UP000286701"/>
    </source>
</evidence>
<dbReference type="OrthoDB" id="798998at2"/>
<organism evidence="1 2">
    <name type="scientific">Mucilaginibacter gilvus</name>
    <dbReference type="NCBI Taxonomy" id="2305909"/>
    <lineage>
        <taxon>Bacteria</taxon>
        <taxon>Pseudomonadati</taxon>
        <taxon>Bacteroidota</taxon>
        <taxon>Sphingobacteriia</taxon>
        <taxon>Sphingobacteriales</taxon>
        <taxon>Sphingobacteriaceae</taxon>
        <taxon>Mucilaginibacter</taxon>
    </lineage>
</organism>
<sequence length="141" mass="14945">MINKITCLLCVIAIGFAGCKEAAKSSGCDAQQLCTQEFRSLGVTFTDKNGDNVTVKDLTIINQRTGKAIVPKNTIDPGFSPDIHYIATDSNKDEFSTNGDDVKVTATSNATNKAVSAILKISGGCNCHISKISGPDKIVFE</sequence>
<proteinExistence type="predicted"/>
<dbReference type="EMBL" id="SBIW01000001">
    <property type="protein sequence ID" value="RWY57298.1"/>
    <property type="molecule type" value="Genomic_DNA"/>
</dbReference>
<name>A0A3S3VVZ5_9SPHI</name>
<accession>A0A3S3VVZ5</accession>
<dbReference type="AlphaFoldDB" id="A0A3S3VVZ5"/>
<protein>
    <submittedName>
        <fullName evidence="1">Uncharacterized protein</fullName>
    </submittedName>
</protein>
<reference evidence="1 2" key="1">
    <citation type="submission" date="2019-01" db="EMBL/GenBank/DDBJ databases">
        <title>Mucilaginibacter antarcticum sp. nov., isolated from antarctic soil.</title>
        <authorList>
            <person name="Yan Y.-Q."/>
            <person name="Du Z.-J."/>
        </authorList>
    </citation>
    <scope>NUCLEOTIDE SEQUENCE [LARGE SCALE GENOMIC DNA]</scope>
    <source>
        <strain evidence="1 2">F01003</strain>
    </source>
</reference>
<keyword evidence="2" id="KW-1185">Reference proteome</keyword>